<dbReference type="GO" id="GO:0006355">
    <property type="term" value="P:regulation of DNA-templated transcription"/>
    <property type="evidence" value="ECO:0007669"/>
    <property type="project" value="UniProtKB-ARBA"/>
</dbReference>
<dbReference type="OrthoDB" id="691673at2759"/>
<dbReference type="SMART" id="SM00717">
    <property type="entry name" value="SANT"/>
    <property type="match status" value="2"/>
</dbReference>
<dbReference type="OMA" id="NPCFINI"/>
<keyword evidence="2" id="KW-0677">Repeat</keyword>
<evidence type="ECO:0000256" key="4">
    <source>
        <dbReference type="ARBA" id="ARBA00023125"/>
    </source>
</evidence>
<feature type="compositionally biased region" description="Acidic residues" evidence="8">
    <location>
        <begin position="572"/>
        <end position="586"/>
    </location>
</feature>
<protein>
    <recommendedName>
        <fullName evidence="9">Myb-like domain-containing protein</fullName>
    </recommendedName>
</protein>
<feature type="coiled-coil region" evidence="7">
    <location>
        <begin position="268"/>
        <end position="299"/>
    </location>
</feature>
<dbReference type="GO" id="GO:0003677">
    <property type="term" value="F:DNA binding"/>
    <property type="evidence" value="ECO:0007669"/>
    <property type="project" value="UniProtKB-KW"/>
</dbReference>
<dbReference type="PANTHER" id="PTHR21654">
    <property type="entry name" value="FI21293P1"/>
    <property type="match status" value="1"/>
</dbReference>
<keyword evidence="11" id="KW-1185">Reference proteome</keyword>
<dbReference type="FunFam" id="1.10.10.60:FF:000061">
    <property type="entry name" value="Trihelix transcription factor GT-2"/>
    <property type="match status" value="1"/>
</dbReference>
<dbReference type="Proteomes" id="UP000017836">
    <property type="component" value="Unassembled WGS sequence"/>
</dbReference>
<evidence type="ECO:0000256" key="6">
    <source>
        <dbReference type="ARBA" id="ARBA00023242"/>
    </source>
</evidence>
<dbReference type="HOGENOM" id="CLU_013796_1_0_1"/>
<dbReference type="eggNOG" id="KOG4282">
    <property type="taxonomic scope" value="Eukaryota"/>
</dbReference>
<dbReference type="InterPro" id="IPR001005">
    <property type="entry name" value="SANT/Myb"/>
</dbReference>
<dbReference type="KEGG" id="atr:18444316"/>
<dbReference type="PROSITE" id="PS50090">
    <property type="entry name" value="MYB_LIKE"/>
    <property type="match status" value="2"/>
</dbReference>
<reference evidence="11" key="1">
    <citation type="journal article" date="2013" name="Science">
        <title>The Amborella genome and the evolution of flowering plants.</title>
        <authorList>
            <consortium name="Amborella Genome Project"/>
        </authorList>
    </citation>
    <scope>NUCLEOTIDE SEQUENCE [LARGE SCALE GENOMIC DNA]</scope>
</reference>
<keyword evidence="3" id="KW-0805">Transcription regulation</keyword>
<sequence>MQQGGSQFELRPPDFSGHMMAISGGGVAGSMTGNIEQALKQKAGESMAEIASPVNIREKGRSGSGLEELVGQVSGGYGEEEGFGVEERESGGVGGNRWPRQETLALLKIRSDMDAAFRDATLKGPLWEDVSRKLAELGYNRSAKKCKEKFENVHKYYKRTKDGRAGRQDGKTYRFFTQLEALNSNNNNPIPSTNANININTTTSNNTVVATAGILAGNQIKATQSTFSTDFPVNQTAGISFSSGSSSDSGQKNSNSGETHKRKCGKIMAFFENLMKQVIEKQEELQQKFLDTIEKREEERAMREEAWKRQEMARVSREQEMLAHERALSASKDAAVIAFLQKFSGQNVQIPTSFPASVPAANPGTQETQANEIEYNHDGGVLAREREVVCFEVASSRWPKAEVHALIKLRSGLEFRYRETGPKGPLWEEVSAGMARLGYSRSAKRCKEKWENINKYFKKVKESDKKRPQDAKTCPYFNQLEELYKKRFKHSIDSNKKNEGEEERPMAILPPVEQMPDSGGGAVRLFQGHEEAKKPEDLMRGIMNSQQKQQQQEQQESVMDDYDAENLNATHEDEDDEDDNDGEEDANDKNGGDNTKLSYVSSSREASFMAMVQ</sequence>
<evidence type="ECO:0000256" key="2">
    <source>
        <dbReference type="ARBA" id="ARBA00022737"/>
    </source>
</evidence>
<dbReference type="Pfam" id="PF13837">
    <property type="entry name" value="Myb_DNA-bind_4"/>
    <property type="match status" value="2"/>
</dbReference>
<keyword evidence="5" id="KW-0804">Transcription</keyword>
<dbReference type="Gene3D" id="1.10.10.60">
    <property type="entry name" value="Homeodomain-like"/>
    <property type="match status" value="2"/>
</dbReference>
<evidence type="ECO:0000256" key="1">
    <source>
        <dbReference type="ARBA" id="ARBA00004123"/>
    </source>
</evidence>
<dbReference type="InterPro" id="IPR044822">
    <property type="entry name" value="Myb_DNA-bind_4"/>
</dbReference>
<evidence type="ECO:0000256" key="3">
    <source>
        <dbReference type="ARBA" id="ARBA00023015"/>
    </source>
</evidence>
<dbReference type="Gramene" id="ERN16020">
    <property type="protein sequence ID" value="ERN16020"/>
    <property type="gene ID" value="AMTR_s00030p00088210"/>
</dbReference>
<keyword evidence="4" id="KW-0238">DNA-binding</keyword>
<dbReference type="AlphaFoldDB" id="U5D1D3"/>
<evidence type="ECO:0000256" key="5">
    <source>
        <dbReference type="ARBA" id="ARBA00023163"/>
    </source>
</evidence>
<proteinExistence type="predicted"/>
<feature type="compositionally biased region" description="Low complexity" evidence="8">
    <location>
        <begin position="546"/>
        <end position="556"/>
    </location>
</feature>
<dbReference type="EMBL" id="KI392485">
    <property type="protein sequence ID" value="ERN16020.1"/>
    <property type="molecule type" value="Genomic_DNA"/>
</dbReference>
<feature type="region of interest" description="Disordered" evidence="8">
    <location>
        <begin position="240"/>
        <end position="261"/>
    </location>
</feature>
<feature type="region of interest" description="Disordered" evidence="8">
    <location>
        <begin position="44"/>
        <end position="97"/>
    </location>
</feature>
<gene>
    <name evidence="10" type="ORF">AMTR_s00030p00088210</name>
</gene>
<organism evidence="10 11">
    <name type="scientific">Amborella trichopoda</name>
    <dbReference type="NCBI Taxonomy" id="13333"/>
    <lineage>
        <taxon>Eukaryota</taxon>
        <taxon>Viridiplantae</taxon>
        <taxon>Streptophyta</taxon>
        <taxon>Embryophyta</taxon>
        <taxon>Tracheophyta</taxon>
        <taxon>Spermatophyta</taxon>
        <taxon>Magnoliopsida</taxon>
        <taxon>Amborellales</taxon>
        <taxon>Amborellaceae</taxon>
        <taxon>Amborella</taxon>
    </lineage>
</organism>
<evidence type="ECO:0000256" key="7">
    <source>
        <dbReference type="SAM" id="Coils"/>
    </source>
</evidence>
<keyword evidence="6" id="KW-0539">Nucleus</keyword>
<feature type="domain" description="Myb-like" evidence="9">
    <location>
        <begin position="396"/>
        <end position="454"/>
    </location>
</feature>
<dbReference type="CDD" id="cd12203">
    <property type="entry name" value="GT1"/>
    <property type="match status" value="2"/>
</dbReference>
<feature type="domain" description="Myb-like" evidence="9">
    <location>
        <begin position="96"/>
        <end position="154"/>
    </location>
</feature>
<name>U5D1D3_AMBTC</name>
<accession>U5D1D3</accession>
<dbReference type="GO" id="GO:0005634">
    <property type="term" value="C:nucleus"/>
    <property type="evidence" value="ECO:0007669"/>
    <property type="project" value="UniProtKB-SubCell"/>
</dbReference>
<feature type="compositionally biased region" description="Polar residues" evidence="8">
    <location>
        <begin position="595"/>
        <end position="605"/>
    </location>
</feature>
<dbReference type="FunFam" id="1.10.10.60:FF:000092">
    <property type="entry name" value="Trihelix transcription factor GT-2"/>
    <property type="match status" value="1"/>
</dbReference>
<feature type="region of interest" description="Disordered" evidence="8">
    <location>
        <begin position="544"/>
        <end position="613"/>
    </location>
</feature>
<feature type="compositionally biased region" description="Low complexity" evidence="8">
    <location>
        <begin position="240"/>
        <end position="257"/>
    </location>
</feature>
<evidence type="ECO:0000313" key="11">
    <source>
        <dbReference type="Proteomes" id="UP000017836"/>
    </source>
</evidence>
<evidence type="ECO:0000313" key="10">
    <source>
        <dbReference type="EMBL" id="ERN16020.1"/>
    </source>
</evidence>
<evidence type="ECO:0000259" key="9">
    <source>
        <dbReference type="PROSITE" id="PS50090"/>
    </source>
</evidence>
<keyword evidence="7" id="KW-0175">Coiled coil</keyword>
<dbReference type="PANTHER" id="PTHR21654:SF84">
    <property type="entry name" value="SI:DKEY-66I24.7"/>
    <property type="match status" value="1"/>
</dbReference>
<evidence type="ECO:0000256" key="8">
    <source>
        <dbReference type="SAM" id="MobiDB-lite"/>
    </source>
</evidence>
<comment type="subcellular location">
    <subcellularLocation>
        <location evidence="1">Nucleus</location>
    </subcellularLocation>
</comment>